<dbReference type="SMART" id="SM00248">
    <property type="entry name" value="ANK"/>
    <property type="match status" value="4"/>
</dbReference>
<dbReference type="PROSITE" id="PS50088">
    <property type="entry name" value="ANK_REPEAT"/>
    <property type="match status" value="2"/>
</dbReference>
<feature type="domain" description="WSC" evidence="5">
    <location>
        <begin position="29"/>
        <end position="123"/>
    </location>
</feature>
<protein>
    <recommendedName>
        <fullName evidence="7">N-acetyltransferase domain-containing protein</fullName>
    </recommendedName>
</protein>
<gene>
    <name evidence="6" type="ORF">OOW_P131scaffold00330g5</name>
</gene>
<feature type="compositionally biased region" description="Low complexity" evidence="2">
    <location>
        <begin position="168"/>
        <end position="189"/>
    </location>
</feature>
<proteinExistence type="predicted"/>
<feature type="repeat" description="ANK" evidence="1">
    <location>
        <begin position="1094"/>
        <end position="1126"/>
    </location>
</feature>
<dbReference type="Gene3D" id="3.40.630.30">
    <property type="match status" value="1"/>
</dbReference>
<feature type="repeat" description="ANK" evidence="1">
    <location>
        <begin position="1060"/>
        <end position="1086"/>
    </location>
</feature>
<dbReference type="Gene3D" id="1.25.40.20">
    <property type="entry name" value="Ankyrin repeat-containing domain"/>
    <property type="match status" value="1"/>
</dbReference>
<organism>
    <name type="scientific">Pyricularia oryzae (strain P131)</name>
    <name type="common">Rice blast fungus</name>
    <name type="synonym">Magnaporthe oryzae</name>
    <dbReference type="NCBI Taxonomy" id="1143193"/>
    <lineage>
        <taxon>Eukaryota</taxon>
        <taxon>Fungi</taxon>
        <taxon>Dikarya</taxon>
        <taxon>Ascomycota</taxon>
        <taxon>Pezizomycotina</taxon>
        <taxon>Sordariomycetes</taxon>
        <taxon>Sordariomycetidae</taxon>
        <taxon>Magnaporthales</taxon>
        <taxon>Pyriculariaceae</taxon>
        <taxon>Pyricularia</taxon>
    </lineage>
</organism>
<reference evidence="6" key="1">
    <citation type="journal article" date="2012" name="PLoS Genet.">
        <title>Comparative analysis of the genomes of two field isolates of the rice blast fungus Magnaporthe oryzae.</title>
        <authorList>
            <person name="Xue M."/>
            <person name="Yang J."/>
            <person name="Li Z."/>
            <person name="Hu S."/>
            <person name="Yao N."/>
            <person name="Dean R.A."/>
            <person name="Zhao W."/>
            <person name="Shen M."/>
            <person name="Zhang H."/>
            <person name="Li C."/>
            <person name="Liu L."/>
            <person name="Cao L."/>
            <person name="Xu X."/>
            <person name="Xing Y."/>
            <person name="Hsiang T."/>
            <person name="Zhang Z."/>
            <person name="Xu J.R."/>
            <person name="Peng Y.L."/>
        </authorList>
    </citation>
    <scope>NUCLEOTIDE SEQUENCE [LARGE SCALE GENOMIC DNA]</scope>
    <source>
        <strain evidence="6">P131</strain>
    </source>
</reference>
<dbReference type="GO" id="GO:0016747">
    <property type="term" value="F:acyltransferase activity, transferring groups other than amino-acyl groups"/>
    <property type="evidence" value="ECO:0007669"/>
    <property type="project" value="InterPro"/>
</dbReference>
<dbReference type="Pfam" id="PF12796">
    <property type="entry name" value="Ank_2"/>
    <property type="match status" value="1"/>
</dbReference>
<evidence type="ECO:0000256" key="3">
    <source>
        <dbReference type="SAM" id="SignalP"/>
    </source>
</evidence>
<dbReference type="InterPro" id="IPR010730">
    <property type="entry name" value="HET"/>
</dbReference>
<feature type="domain" description="N-acetyltransferase" evidence="4">
    <location>
        <begin position="331"/>
        <end position="476"/>
    </location>
</feature>
<dbReference type="InterPro" id="IPR002889">
    <property type="entry name" value="WSC_carb-bd"/>
</dbReference>
<name>L7JI03_PYRO1</name>
<dbReference type="InterPro" id="IPR002110">
    <property type="entry name" value="Ankyrin_rpt"/>
</dbReference>
<evidence type="ECO:0008006" key="7">
    <source>
        <dbReference type="Google" id="ProtNLM"/>
    </source>
</evidence>
<feature type="region of interest" description="Disordered" evidence="2">
    <location>
        <begin position="131"/>
        <end position="189"/>
    </location>
</feature>
<dbReference type="SUPFAM" id="SSF48403">
    <property type="entry name" value="Ankyrin repeat"/>
    <property type="match status" value="1"/>
</dbReference>
<evidence type="ECO:0000256" key="1">
    <source>
        <dbReference type="PROSITE-ProRule" id="PRU00023"/>
    </source>
</evidence>
<accession>L7JI03</accession>
<evidence type="ECO:0000259" key="4">
    <source>
        <dbReference type="PROSITE" id="PS51186"/>
    </source>
</evidence>
<dbReference type="InterPro" id="IPR000182">
    <property type="entry name" value="GNAT_dom"/>
</dbReference>
<feature type="compositionally biased region" description="Low complexity" evidence="2">
    <location>
        <begin position="138"/>
        <end position="158"/>
    </location>
</feature>
<evidence type="ECO:0000256" key="2">
    <source>
        <dbReference type="SAM" id="MobiDB-lite"/>
    </source>
</evidence>
<dbReference type="Pfam" id="PF13302">
    <property type="entry name" value="Acetyltransf_3"/>
    <property type="match status" value="1"/>
</dbReference>
<dbReference type="SUPFAM" id="SSF55729">
    <property type="entry name" value="Acyl-CoA N-acyltransferases (Nat)"/>
    <property type="match status" value="1"/>
</dbReference>
<dbReference type="Pfam" id="PF06985">
    <property type="entry name" value="HET"/>
    <property type="match status" value="1"/>
</dbReference>
<feature type="signal peptide" evidence="3">
    <location>
        <begin position="1"/>
        <end position="21"/>
    </location>
</feature>
<dbReference type="PROSITE" id="PS50297">
    <property type="entry name" value="ANK_REP_REGION"/>
    <property type="match status" value="1"/>
</dbReference>
<dbReference type="InterPro" id="IPR052895">
    <property type="entry name" value="HetReg/Transcr_Mod"/>
</dbReference>
<dbReference type="PROSITE" id="PS51212">
    <property type="entry name" value="WSC"/>
    <property type="match status" value="1"/>
</dbReference>
<keyword evidence="3" id="KW-0732">Signal</keyword>
<evidence type="ECO:0000259" key="5">
    <source>
        <dbReference type="PROSITE" id="PS51212"/>
    </source>
</evidence>
<dbReference type="PANTHER" id="PTHR24148:SF78">
    <property type="entry name" value="HETEROKARYON INCOMPATIBILITY DOMAIN-CONTAINING PROTEIN"/>
    <property type="match status" value="1"/>
</dbReference>
<dbReference type="EMBL" id="JH794450">
    <property type="protein sequence ID" value="ELQ67180.1"/>
    <property type="molecule type" value="Genomic_DNA"/>
</dbReference>
<feature type="chain" id="PRO_5003978400" description="N-acetyltransferase domain-containing protein" evidence="3">
    <location>
        <begin position="22"/>
        <end position="1306"/>
    </location>
</feature>
<dbReference type="PANTHER" id="PTHR24148">
    <property type="entry name" value="ANKYRIN REPEAT DOMAIN-CONTAINING PROTEIN 39 HOMOLOG-RELATED"/>
    <property type="match status" value="1"/>
</dbReference>
<sequence>MLLTKKQALAGVAVLTTGALAQVAGEDWAHIPLGCIAADFSGLSPPVTFVNNNEVVCSTYCYENNFGTAATQGTQCYCGPADLDGEFRENQEECDIVCPGAQPDLPDEACGGTQASPSVYNFYAIFNLNEPFPPEPPVTESATTPEATPSTPVTVTESDIMPTPPVVTSPGVGPDTVSTTAPGTVPTAPPSTFSMSMSMSMSDDEGVLPGGGTEASTATGTLTSTTSAAGDDAAAVVTETATSTWTTTTCTNGPCGGYALPTGGLGALPAGWKIFIEITIVPLVEPCADGRMTTTMAPSTSTRYYDPAMSTTTIIIEDTITRTILVPVSHVTVSPWSPGRTNGTQDIPVQANGAAGQHFHMQASQKHKTTPEGRLSLQPIGKAGVWRDQEIGFMIARQFWGQGLATEAVSLVIDHLFFGGDNERSLVGDLIVADVDPRNEASLRVLGKLGFVVYDTKEKTFEIGGEWHLWQNRTRPSASLNSSQCCDTSVVNQTGVLNVNMAEIYTYKAIDLATDAIRLFRLFPASADKGDTELIRCEIFETFLHQVEGVPYEALSYTWGDATHQHEIELNGKVHLVTSNLYQALRDLRLENEDRVLWVDAICINQQDVRERGHQVGQMTLTYQNADRVLIWLGPGSKHTDAILSWMNDLDQRVIVRRDYRRSSTEAWRAELAGLVEDLNDSDCIFHHPKLSPELTAMIPQLYEAPWFRRIWILQEAVNARSALVMYGRRSVPSRTFSVMPMLMGFDIAKGKQTVLEIMPGPLRASSWWKERHDLELLIAKFAGHSEASDERDKIYALLGMASDSATPNMIVPDYEVSLHDVIQRTIVYLLSIRGIDITARSLHEGPWHSPPTPTLCILARTRQLDRLTEALSSRGDLEMNGDEGKTPPIVLAAQYLNWQMVTTLLRNDRVNIWAISPHLIPSSVIGYAAQDGRIDIMHLLIKSPGMLTASMFELHVLNAFERLRQYCLRHASGFDKSRLFFYKPHWQHGLRCSLISDYIQSLRGFGKELDPCDKFTNTPWLLWLSAALGDTAAITWLISRGVPVDAWESYKSHTSLGDVAPTPLWIAACCGHKDVVQLLIDLGADAKPFPYMNGITPLTIAIKNSHEEVVFFLLEKVATFQGTEGIEMPPIWVAATERSINVFRRLAALGATPTEPPTDWKPMQSLLSVHHFSRAGLLAIVSRSGSLQVLHGVLSLHSHTDNSGKDSFGNTDLALLALVQTGTYEGLKYAEIILNYKEGLLGSADSDHLRSALVAYFHSSTARVKLSHQLLQIKPYMAGKEDLVRTLVMRAWELAKSQPAGKEPL</sequence>
<dbReference type="PROSITE" id="PS51186">
    <property type="entry name" value="GNAT"/>
    <property type="match status" value="1"/>
</dbReference>
<dbReference type="Pfam" id="PF01822">
    <property type="entry name" value="WSC"/>
    <property type="match status" value="1"/>
</dbReference>
<dbReference type="InterPro" id="IPR036770">
    <property type="entry name" value="Ankyrin_rpt-contain_sf"/>
</dbReference>
<evidence type="ECO:0000313" key="6">
    <source>
        <dbReference type="EMBL" id="ELQ67180.1"/>
    </source>
</evidence>
<dbReference type="InterPro" id="IPR016181">
    <property type="entry name" value="Acyl_CoA_acyltransferase"/>
</dbReference>
<keyword evidence="1" id="KW-0040">ANK repeat</keyword>